<reference evidence="2" key="2">
    <citation type="submission" date="2023-01" db="EMBL/GenBank/DDBJ databases">
        <title>Human gut microbiome strain richness.</title>
        <authorList>
            <person name="Chen-Liaw A."/>
        </authorList>
    </citation>
    <scope>NUCLEOTIDE SEQUENCE</scope>
    <source>
        <strain evidence="2">RTP21484st1_H11_RTP21484_190118</strain>
    </source>
</reference>
<proteinExistence type="predicted"/>
<feature type="transmembrane region" description="Helical" evidence="1">
    <location>
        <begin position="147"/>
        <end position="167"/>
    </location>
</feature>
<feature type="transmembrane region" description="Helical" evidence="1">
    <location>
        <begin position="173"/>
        <end position="195"/>
    </location>
</feature>
<gene>
    <name evidence="3" type="ORF">DWZ50_07905</name>
    <name evidence="2" type="ORF">PNW85_06290</name>
</gene>
<comment type="caution">
    <text evidence="3">The sequence shown here is derived from an EMBL/GenBank/DDBJ whole genome shotgun (WGS) entry which is preliminary data.</text>
</comment>
<accession>A0A415SAB4</accession>
<dbReference type="RefSeq" id="WP_118444535.1">
    <property type="nucleotide sequence ID" value="NZ_JAQMLA010000013.1"/>
</dbReference>
<feature type="transmembrane region" description="Helical" evidence="1">
    <location>
        <begin position="207"/>
        <end position="225"/>
    </location>
</feature>
<keyword evidence="1" id="KW-1133">Transmembrane helix</keyword>
<keyword evidence="1" id="KW-0812">Transmembrane</keyword>
<evidence type="ECO:0000313" key="4">
    <source>
        <dbReference type="Proteomes" id="UP000285610"/>
    </source>
</evidence>
<feature type="transmembrane region" description="Helical" evidence="1">
    <location>
        <begin position="6"/>
        <end position="23"/>
    </location>
</feature>
<keyword evidence="1" id="KW-0472">Membrane</keyword>
<organism evidence="3 4">
    <name type="scientific">Mediterraneibacter gnavus</name>
    <name type="common">Ruminococcus gnavus</name>
    <dbReference type="NCBI Taxonomy" id="33038"/>
    <lineage>
        <taxon>Bacteria</taxon>
        <taxon>Bacillati</taxon>
        <taxon>Bacillota</taxon>
        <taxon>Clostridia</taxon>
        <taxon>Lachnospirales</taxon>
        <taxon>Lachnospiraceae</taxon>
        <taxon>Mediterraneibacter</taxon>
    </lineage>
</organism>
<dbReference type="EMBL" id="JAQMLA010000013">
    <property type="protein sequence ID" value="MDB8686281.1"/>
    <property type="molecule type" value="Genomic_DNA"/>
</dbReference>
<dbReference type="AlphaFoldDB" id="A0A415SAB4"/>
<dbReference type="EMBL" id="QRQE01000016">
    <property type="protein sequence ID" value="RHM76965.1"/>
    <property type="molecule type" value="Genomic_DNA"/>
</dbReference>
<evidence type="ECO:0000256" key="1">
    <source>
        <dbReference type="SAM" id="Phobius"/>
    </source>
</evidence>
<feature type="transmembrane region" description="Helical" evidence="1">
    <location>
        <begin position="245"/>
        <end position="265"/>
    </location>
</feature>
<protein>
    <submittedName>
        <fullName evidence="3">Uncharacterized protein</fullName>
    </submittedName>
</protein>
<sequence>MDMNVILTSTVIAAVISLLANVYNSRRTGKLKYITEERQKWREDIREIAENITKCSQFNIGVQLTRLKMRINANGVKTIIAQKEGYNQKRAGRYLNDVHIWKLIDELENPKCIDKFEDNKKKLFLYLSALLKYDWERAKQEVKGSELDSLQIVFSVLSSGIYLWLLYTNEKDFISMQSVSAIALLLIPCAFIPIYKLIHNILKKYPLAVWGIFIIITMVIVINLYKGIGVNIENLLKILKVDNFQYIVIILIFISNMIITLINLWKLGTKDFEYIKLIESIETNF</sequence>
<dbReference type="Proteomes" id="UP000285610">
    <property type="component" value="Unassembled WGS sequence"/>
</dbReference>
<reference evidence="3 4" key="1">
    <citation type="submission" date="2018-08" db="EMBL/GenBank/DDBJ databases">
        <title>A genome reference for cultivated species of the human gut microbiota.</title>
        <authorList>
            <person name="Zou Y."/>
            <person name="Xue W."/>
            <person name="Luo G."/>
        </authorList>
    </citation>
    <scope>NUCLEOTIDE SEQUENCE [LARGE SCALE GENOMIC DNA]</scope>
    <source>
        <strain evidence="3 4">AF33-12</strain>
    </source>
</reference>
<dbReference type="Proteomes" id="UP001212160">
    <property type="component" value="Unassembled WGS sequence"/>
</dbReference>
<evidence type="ECO:0000313" key="3">
    <source>
        <dbReference type="EMBL" id="RHM76965.1"/>
    </source>
</evidence>
<evidence type="ECO:0000313" key="2">
    <source>
        <dbReference type="EMBL" id="MDB8686281.1"/>
    </source>
</evidence>
<name>A0A415SAB4_MEDGN</name>